<sequence length="113" mass="12698">MISPVLMPQQHQQSKQKNTSDKKPYKSLTIYTVDGMPVVKSSYSEIKTGETILKTSGNNHHLTKIGKPRMFGKCVTCLKRTHKNHAALSKITTYCPQCPGGVWMCEDCFDKAH</sequence>
<dbReference type="OrthoDB" id="2311693at2759"/>
<accession>A0A034WD12</accession>
<dbReference type="AlphaFoldDB" id="A0A034WD12"/>
<name>A0A034WD12_BACDO</name>
<proteinExistence type="predicted"/>
<evidence type="ECO:0000256" key="1">
    <source>
        <dbReference type="SAM" id="MobiDB-lite"/>
    </source>
</evidence>
<evidence type="ECO:0008006" key="3">
    <source>
        <dbReference type="Google" id="ProtNLM"/>
    </source>
</evidence>
<feature type="region of interest" description="Disordered" evidence="1">
    <location>
        <begin position="1"/>
        <end position="23"/>
    </location>
</feature>
<dbReference type="EMBL" id="GAKP01007282">
    <property type="protein sequence ID" value="JAC51670.1"/>
    <property type="molecule type" value="Transcribed_RNA"/>
</dbReference>
<dbReference type="EMBL" id="GAKP01007292">
    <property type="protein sequence ID" value="JAC51660.1"/>
    <property type="molecule type" value="Transcribed_RNA"/>
</dbReference>
<protein>
    <recommendedName>
        <fullName evidence="3">PiggyBac transposable element-derived protein 4</fullName>
    </recommendedName>
</protein>
<reference evidence="2" key="1">
    <citation type="journal article" date="2014" name="BMC Genomics">
        <title>Characterizing the developmental transcriptome of the oriental fruit fly, Bactrocera dorsalis (Diptera: Tephritidae) through comparative genomic analysis with Drosophila melanogaster utilizing modENCODE datasets.</title>
        <authorList>
            <person name="Geib S.M."/>
            <person name="Calla B."/>
            <person name="Hall B."/>
            <person name="Hou S."/>
            <person name="Manoukis N.C."/>
        </authorList>
    </citation>
    <scope>NUCLEOTIDE SEQUENCE</scope>
    <source>
        <strain evidence="2">Punador</strain>
    </source>
</reference>
<organism evidence="2">
    <name type="scientific">Bactrocera dorsalis</name>
    <name type="common">Oriental fruit fly</name>
    <name type="synonym">Dacus dorsalis</name>
    <dbReference type="NCBI Taxonomy" id="27457"/>
    <lineage>
        <taxon>Eukaryota</taxon>
        <taxon>Metazoa</taxon>
        <taxon>Ecdysozoa</taxon>
        <taxon>Arthropoda</taxon>
        <taxon>Hexapoda</taxon>
        <taxon>Insecta</taxon>
        <taxon>Pterygota</taxon>
        <taxon>Neoptera</taxon>
        <taxon>Endopterygota</taxon>
        <taxon>Diptera</taxon>
        <taxon>Brachycera</taxon>
        <taxon>Muscomorpha</taxon>
        <taxon>Tephritoidea</taxon>
        <taxon>Tephritidae</taxon>
        <taxon>Bactrocera</taxon>
        <taxon>Bactrocera</taxon>
    </lineage>
</organism>
<dbReference type="EMBL" id="GAKP01007289">
    <property type="protein sequence ID" value="JAC51663.1"/>
    <property type="molecule type" value="Transcribed_RNA"/>
</dbReference>
<evidence type="ECO:0000313" key="2">
    <source>
        <dbReference type="EMBL" id="JAC51663.1"/>
    </source>
</evidence>